<sequence length="223" mass="24142">QPTGTGLDFDIKDGLTTPVYWPPPGYSREVGDPAKIEQRCDPSKTIFEARDGTRVVTEVDDDGELVIVQYSATDDPAILECGGEEGTSASKGLLSNIFDSGKEDDRSEAGEGDWDNSDDDYDSDDDDLTGNLEPLLKATPTSIASGANIPGSSSMATVQRRNVFASHHQTGEYAGKFTDYTRDPSGAGSRSHVSKPDNEDEDDEDDNTPLLRVMSRRNTLKTQ</sequence>
<dbReference type="EMBL" id="JANBVB010001964">
    <property type="protein sequence ID" value="KAJ2888896.1"/>
    <property type="molecule type" value="Genomic_DNA"/>
</dbReference>
<dbReference type="Proteomes" id="UP001139981">
    <property type="component" value="Unassembled WGS sequence"/>
</dbReference>
<gene>
    <name evidence="1" type="ORF">IWW38_004865</name>
</gene>
<organism evidence="1 2">
    <name type="scientific">Coemansia aciculifera</name>
    <dbReference type="NCBI Taxonomy" id="417176"/>
    <lineage>
        <taxon>Eukaryota</taxon>
        <taxon>Fungi</taxon>
        <taxon>Fungi incertae sedis</taxon>
        <taxon>Zoopagomycota</taxon>
        <taxon>Kickxellomycotina</taxon>
        <taxon>Kickxellomycetes</taxon>
        <taxon>Kickxellales</taxon>
        <taxon>Kickxellaceae</taxon>
        <taxon>Coemansia</taxon>
    </lineage>
</organism>
<keyword evidence="2" id="KW-1185">Reference proteome</keyword>
<comment type="caution">
    <text evidence="1">The sequence shown here is derived from an EMBL/GenBank/DDBJ whole genome shotgun (WGS) entry which is preliminary data.</text>
</comment>
<reference evidence="1" key="1">
    <citation type="submission" date="2022-07" db="EMBL/GenBank/DDBJ databases">
        <title>Phylogenomic reconstructions and comparative analyses of Kickxellomycotina fungi.</title>
        <authorList>
            <person name="Reynolds N.K."/>
            <person name="Stajich J.E."/>
            <person name="Barry K."/>
            <person name="Grigoriev I.V."/>
            <person name="Crous P."/>
            <person name="Smith M.E."/>
        </authorList>
    </citation>
    <scope>NUCLEOTIDE SEQUENCE</scope>
    <source>
        <strain evidence="1">CBS 190363</strain>
    </source>
</reference>
<evidence type="ECO:0000313" key="1">
    <source>
        <dbReference type="EMBL" id="KAJ2888896.1"/>
    </source>
</evidence>
<feature type="non-terminal residue" evidence="1">
    <location>
        <position position="1"/>
    </location>
</feature>
<name>A0ACC1LX38_9FUNG</name>
<accession>A0ACC1LX38</accession>
<protein>
    <submittedName>
        <fullName evidence="1">Uncharacterized protein</fullName>
    </submittedName>
</protein>
<evidence type="ECO:0000313" key="2">
    <source>
        <dbReference type="Proteomes" id="UP001139981"/>
    </source>
</evidence>
<proteinExistence type="predicted"/>